<dbReference type="Gene3D" id="3.40.50.12780">
    <property type="entry name" value="N-terminal domain of ligase-like"/>
    <property type="match status" value="1"/>
</dbReference>
<dbReference type="InterPro" id="IPR042099">
    <property type="entry name" value="ANL_N_sf"/>
</dbReference>
<dbReference type="Pfam" id="PF00501">
    <property type="entry name" value="AMP-binding"/>
    <property type="match status" value="1"/>
</dbReference>
<dbReference type="InterPro" id="IPR000873">
    <property type="entry name" value="AMP-dep_synth/lig_dom"/>
</dbReference>
<dbReference type="GO" id="GO:0004467">
    <property type="term" value="F:long-chain fatty acid-CoA ligase activity"/>
    <property type="evidence" value="ECO:0007669"/>
    <property type="project" value="TreeGrafter"/>
</dbReference>
<dbReference type="GO" id="GO:0016020">
    <property type="term" value="C:membrane"/>
    <property type="evidence" value="ECO:0007669"/>
    <property type="project" value="TreeGrafter"/>
</dbReference>
<dbReference type="GO" id="GO:0005524">
    <property type="term" value="F:ATP binding"/>
    <property type="evidence" value="ECO:0007669"/>
    <property type="project" value="UniProtKB-KW"/>
</dbReference>
<dbReference type="PANTHER" id="PTHR43272:SF33">
    <property type="entry name" value="AMP-BINDING DOMAIN-CONTAINING PROTEIN-RELATED"/>
    <property type="match status" value="1"/>
</dbReference>
<name>A0AAD5TE57_9FUNG</name>
<dbReference type="InterPro" id="IPR020845">
    <property type="entry name" value="AMP-binding_CS"/>
</dbReference>
<evidence type="ECO:0000313" key="4">
    <source>
        <dbReference type="EMBL" id="KAJ3170466.1"/>
    </source>
</evidence>
<keyword evidence="4" id="KW-0436">Ligase</keyword>
<dbReference type="SUPFAM" id="SSF56801">
    <property type="entry name" value="Acetyl-CoA synthetase-like"/>
    <property type="match status" value="1"/>
</dbReference>
<feature type="domain" description="AMP-dependent synthetase/ligase" evidence="3">
    <location>
        <begin position="84"/>
        <end position="508"/>
    </location>
</feature>
<evidence type="ECO:0000313" key="5">
    <source>
        <dbReference type="Proteomes" id="UP001212152"/>
    </source>
</evidence>
<evidence type="ECO:0000259" key="3">
    <source>
        <dbReference type="Pfam" id="PF00501"/>
    </source>
</evidence>
<proteinExistence type="predicted"/>
<protein>
    <submittedName>
        <fullName evidence="4">Long-chain-fatty-acid--CoA ligase 5</fullName>
    </submittedName>
</protein>
<reference evidence="4" key="1">
    <citation type="submission" date="2020-05" db="EMBL/GenBank/DDBJ databases">
        <title>Phylogenomic resolution of chytrid fungi.</title>
        <authorList>
            <person name="Stajich J.E."/>
            <person name="Amses K."/>
            <person name="Simmons R."/>
            <person name="Seto K."/>
            <person name="Myers J."/>
            <person name="Bonds A."/>
            <person name="Quandt C.A."/>
            <person name="Barry K."/>
            <person name="Liu P."/>
            <person name="Grigoriev I."/>
            <person name="Longcore J.E."/>
            <person name="James T.Y."/>
        </authorList>
    </citation>
    <scope>NUCLEOTIDE SEQUENCE</scope>
    <source>
        <strain evidence="4">JEL0379</strain>
    </source>
</reference>
<dbReference type="Proteomes" id="UP001212152">
    <property type="component" value="Unassembled WGS sequence"/>
</dbReference>
<keyword evidence="2" id="KW-0067">ATP-binding</keyword>
<dbReference type="AlphaFoldDB" id="A0AAD5TE57"/>
<sequence>MRLTHEQLRGFSRHAVELPGTRVDGAEETGIFRSIISPDKLVSGYDTVSTSCEFFDRGASLNPKARCLGYRPALLSTSGGKSRAFAPDFTWQTYAEVATRRLNFAHGLQSVAEKLLPLPSRNAPFNLGIYSINRPEWIIADLGAALFSNPTVALYDTLGPEAVQYILQDANVPGVVASRDKASSVIACKTLVPNLRFLIVMDNEAGDAFGPDAAPDMPTLRAAATKNGIALYTFSEVEALGAQDVANNVRPLRLPSPESPLVICYTSGTTGTAKGVVLTHRNIMSTSAAVDLIVGGEESCEVHISYLPLAHVFEKNMTTNMMGIGGAIGFYHGDTNTLLEDMQILRPTIFPSVPRLLNRIYDKVMLQVSASPDGAKQFAQALAAKADHMKKTGSFEHPVLDELVFNKIKQLIGGKVKHILSASAPLSKDVKAFCRIAFSAMVVELYGQTENNGALTMSWPTDLDDVHVGGPVPCNEVKLVSVPEMGYLASRNEGEIWVRGPDVTPGYLNQPTKTRETITNDGWLKTGDIAKIDHLGRFIIVDRKKNIFKLSQGEYVAPEKVENIYARSSFIAQVYVHGDSHQSQLVALVVPDPDAITAWAAKIDPTATKSYASWCSDNRLLRAIETDMLKVGRANNLSGIETVRAIRLLHEPFSAENGLMTPTFKLKRPDVAKAYRHILDELYEGLKALAAERAKL</sequence>
<evidence type="ECO:0000256" key="2">
    <source>
        <dbReference type="ARBA" id="ARBA00022840"/>
    </source>
</evidence>
<organism evidence="4 5">
    <name type="scientific">Geranomyces variabilis</name>
    <dbReference type="NCBI Taxonomy" id="109894"/>
    <lineage>
        <taxon>Eukaryota</taxon>
        <taxon>Fungi</taxon>
        <taxon>Fungi incertae sedis</taxon>
        <taxon>Chytridiomycota</taxon>
        <taxon>Chytridiomycota incertae sedis</taxon>
        <taxon>Chytridiomycetes</taxon>
        <taxon>Spizellomycetales</taxon>
        <taxon>Powellomycetaceae</taxon>
        <taxon>Geranomyces</taxon>
    </lineage>
</organism>
<dbReference type="PROSITE" id="PS00455">
    <property type="entry name" value="AMP_BINDING"/>
    <property type="match status" value="1"/>
</dbReference>
<comment type="caution">
    <text evidence="4">The sequence shown here is derived from an EMBL/GenBank/DDBJ whole genome shotgun (WGS) entry which is preliminary data.</text>
</comment>
<dbReference type="EMBL" id="JADGJQ010000095">
    <property type="protein sequence ID" value="KAJ3170466.1"/>
    <property type="molecule type" value="Genomic_DNA"/>
</dbReference>
<evidence type="ECO:0000256" key="1">
    <source>
        <dbReference type="ARBA" id="ARBA00022741"/>
    </source>
</evidence>
<accession>A0AAD5TE57</accession>
<keyword evidence="1" id="KW-0547">Nucleotide-binding</keyword>
<dbReference type="PANTHER" id="PTHR43272">
    <property type="entry name" value="LONG-CHAIN-FATTY-ACID--COA LIGASE"/>
    <property type="match status" value="1"/>
</dbReference>
<dbReference type="GO" id="GO:0005783">
    <property type="term" value="C:endoplasmic reticulum"/>
    <property type="evidence" value="ECO:0007669"/>
    <property type="project" value="TreeGrafter"/>
</dbReference>
<keyword evidence="5" id="KW-1185">Reference proteome</keyword>
<gene>
    <name evidence="4" type="primary">ACSL5</name>
    <name evidence="4" type="ORF">HDU87_008760</name>
</gene>